<dbReference type="PROSITE" id="PS51352">
    <property type="entry name" value="THIOREDOXIN_2"/>
    <property type="match status" value="1"/>
</dbReference>
<keyword evidence="2" id="KW-0732">Signal</keyword>
<name>A0A167XT16_9FLAO</name>
<reference evidence="4 5" key="1">
    <citation type="submission" date="2016-03" db="EMBL/GenBank/DDBJ databases">
        <title>Draft genome sequence of Flavobacterium fryxellicola DSM 16209.</title>
        <authorList>
            <person name="Shin S.-K."/>
            <person name="Yi H."/>
        </authorList>
    </citation>
    <scope>NUCLEOTIDE SEQUENCE [LARGE SCALE GENOMIC DNA]</scope>
    <source>
        <strain evidence="4 5">DSM 16209</strain>
    </source>
</reference>
<dbReference type="InterPro" id="IPR036249">
    <property type="entry name" value="Thioredoxin-like_sf"/>
</dbReference>
<gene>
    <name evidence="4" type="ORF">FBFR_08245</name>
</gene>
<dbReference type="InterPro" id="IPR050553">
    <property type="entry name" value="Thioredoxin_ResA/DsbE_sf"/>
</dbReference>
<dbReference type="PANTHER" id="PTHR42852">
    <property type="entry name" value="THIOL:DISULFIDE INTERCHANGE PROTEIN DSBE"/>
    <property type="match status" value="1"/>
</dbReference>
<evidence type="ECO:0000313" key="4">
    <source>
        <dbReference type="EMBL" id="OAB28666.1"/>
    </source>
</evidence>
<evidence type="ECO:0000313" key="5">
    <source>
        <dbReference type="Proteomes" id="UP000077164"/>
    </source>
</evidence>
<comment type="caution">
    <text evidence="4">The sequence shown here is derived from an EMBL/GenBank/DDBJ whole genome shotgun (WGS) entry which is preliminary data.</text>
</comment>
<keyword evidence="1" id="KW-0676">Redox-active center</keyword>
<accession>A0A167XT16</accession>
<dbReference type="CDD" id="cd02966">
    <property type="entry name" value="TlpA_like_family"/>
    <property type="match status" value="1"/>
</dbReference>
<keyword evidence="5" id="KW-1185">Reference proteome</keyword>
<dbReference type="SUPFAM" id="SSF52833">
    <property type="entry name" value="Thioredoxin-like"/>
    <property type="match status" value="1"/>
</dbReference>
<dbReference type="Proteomes" id="UP000077164">
    <property type="component" value="Unassembled WGS sequence"/>
</dbReference>
<feature type="signal peptide" evidence="2">
    <location>
        <begin position="1"/>
        <end position="20"/>
    </location>
</feature>
<dbReference type="PANTHER" id="PTHR42852:SF17">
    <property type="entry name" value="THIOREDOXIN-LIKE PROTEIN HI_1115"/>
    <property type="match status" value="1"/>
</dbReference>
<organism evidence="4 5">
    <name type="scientific">Flavobacterium fryxellicola</name>
    <dbReference type="NCBI Taxonomy" id="249352"/>
    <lineage>
        <taxon>Bacteria</taxon>
        <taxon>Pseudomonadati</taxon>
        <taxon>Bacteroidota</taxon>
        <taxon>Flavobacteriia</taxon>
        <taxon>Flavobacteriales</taxon>
        <taxon>Flavobacteriaceae</taxon>
        <taxon>Flavobacterium</taxon>
    </lineage>
</organism>
<feature type="chain" id="PRO_5007894476" description="Thioredoxin domain-containing protein" evidence="2">
    <location>
        <begin position="21"/>
        <end position="432"/>
    </location>
</feature>
<evidence type="ECO:0000256" key="1">
    <source>
        <dbReference type="ARBA" id="ARBA00023284"/>
    </source>
</evidence>
<dbReference type="EMBL" id="LVJE01000011">
    <property type="protein sequence ID" value="OAB28666.1"/>
    <property type="molecule type" value="Genomic_DNA"/>
</dbReference>
<proteinExistence type="predicted"/>
<dbReference type="Pfam" id="PF13905">
    <property type="entry name" value="Thioredoxin_8"/>
    <property type="match status" value="1"/>
</dbReference>
<dbReference type="OrthoDB" id="743079at2"/>
<evidence type="ECO:0000259" key="3">
    <source>
        <dbReference type="PROSITE" id="PS51352"/>
    </source>
</evidence>
<dbReference type="InterPro" id="IPR017937">
    <property type="entry name" value="Thioredoxin_CS"/>
</dbReference>
<dbReference type="AlphaFoldDB" id="A0A167XT16"/>
<evidence type="ECO:0000256" key="2">
    <source>
        <dbReference type="SAM" id="SignalP"/>
    </source>
</evidence>
<dbReference type="RefSeq" id="WP_066079534.1">
    <property type="nucleotide sequence ID" value="NZ_FRDK01000001.1"/>
</dbReference>
<sequence length="432" mass="50730">MTTSLQRIALVLFCFFLNLAASQTKQIKLKLTSNPDTFNLNEYQSDLRPLSYTDNFIGIPELDSLKFHFVAMDYVQYAYDMYKDNKLEKTKALAYFKRLKIDTLALSHKKINQELIVLIGFKKNKQVLIADTNKNKDFSDEIKYEYNILPNADQALIKNYLPSIYKFEYFENKKIIKFERKFVLIPDKENEVSQKIDKKDIPYLSFLKFVDAWVGKAAGYEFYFSDFYAKSKFYVKDKNTNFSKDFVFNKQFKYSFNDTIAINNSNYTIKRQLKMDSLFLNPVKKGYVERFTIGNMIPLNYTFRDLYNNNFVLKDALKDKDFLLLEFWGTWCGPCVKFYPHIREFYDTNEKKINILGVAVDNSNEEVLEYVKKNNVKWQQVFMKLNDSNTFIKQLNIQAYPTIVLIDKKGQITFVGAGDSLSLGLIGKIIAK</sequence>
<feature type="domain" description="Thioredoxin" evidence="3">
    <location>
        <begin position="291"/>
        <end position="432"/>
    </location>
</feature>
<dbReference type="InterPro" id="IPR012336">
    <property type="entry name" value="Thioredoxin-like_fold"/>
</dbReference>
<dbReference type="STRING" id="249352.SAMN05444395_101204"/>
<protein>
    <recommendedName>
        <fullName evidence="3">Thioredoxin domain-containing protein</fullName>
    </recommendedName>
</protein>
<dbReference type="Gene3D" id="3.40.30.10">
    <property type="entry name" value="Glutaredoxin"/>
    <property type="match status" value="1"/>
</dbReference>
<dbReference type="InterPro" id="IPR013766">
    <property type="entry name" value="Thioredoxin_domain"/>
</dbReference>
<dbReference type="PROSITE" id="PS00194">
    <property type="entry name" value="THIOREDOXIN_1"/>
    <property type="match status" value="1"/>
</dbReference>